<evidence type="ECO:0000256" key="1">
    <source>
        <dbReference type="ARBA" id="ARBA00022741"/>
    </source>
</evidence>
<dbReference type="EMBL" id="BHYL01000188">
    <property type="protein sequence ID" value="GCD20710.1"/>
    <property type="molecule type" value="Genomic_DNA"/>
</dbReference>
<dbReference type="GO" id="GO:0005524">
    <property type="term" value="F:ATP binding"/>
    <property type="evidence" value="ECO:0007669"/>
    <property type="project" value="UniProtKB-KW"/>
</dbReference>
<accession>A0A401V1C2</accession>
<keyword evidence="5" id="KW-1185">Reference proteome</keyword>
<gene>
    <name evidence="4" type="ORF">CTKZ_22720</name>
</gene>
<feature type="domain" description="Orc1-like AAA ATPase" evidence="3">
    <location>
        <begin position="12"/>
        <end position="181"/>
    </location>
</feature>
<sequence>MSTSAEPGRTWPLVGRAAELDDLDDLLASAAGGHGATVLVEGEAGIGRTGLVEALASSARLLSLGLRTARATPERPEPYALLSDALLAHPPGVARGPVESELADLVDAQRADVRRATVRGAALAEERRARAVELFAALLRRRGDGGPWVLVLEDVHDADAASLDVLRALAHEGDVPGALVVMTFRPVPVRADLSQVVDAWVRAGARPVELRPLGPAATVELAQRLVGGAVGPALRGALATTGGNPRFVTDVVRTARSAGALEARDGVVDVHGAAWLAALDTLVRTRLDYLDDDVLDLLAHASVLGTSFVVTDLASLVSRPVADCWRTLRVALAAGLVHARADRLVFRHDVVRGALYASLDEPRRRAVHARAAWALREAGAPTQIVAGHLERAR</sequence>
<dbReference type="PANTHER" id="PTHR16305">
    <property type="entry name" value="TESTICULAR SOLUBLE ADENYLYL CYCLASE"/>
    <property type="match status" value="1"/>
</dbReference>
<protein>
    <recommendedName>
        <fullName evidence="3">Orc1-like AAA ATPase domain-containing protein</fullName>
    </recommendedName>
</protein>
<dbReference type="Proteomes" id="UP000288246">
    <property type="component" value="Unassembled WGS sequence"/>
</dbReference>
<dbReference type="GO" id="GO:0004016">
    <property type="term" value="F:adenylate cyclase activity"/>
    <property type="evidence" value="ECO:0007669"/>
    <property type="project" value="TreeGrafter"/>
</dbReference>
<dbReference type="OrthoDB" id="3691954at2"/>
<dbReference type="AlphaFoldDB" id="A0A401V1C2"/>
<keyword evidence="1" id="KW-0547">Nucleotide-binding</keyword>
<dbReference type="RefSeq" id="WP_124343218.1">
    <property type="nucleotide sequence ID" value="NZ_BHYL01000188.1"/>
</dbReference>
<dbReference type="InterPro" id="IPR027417">
    <property type="entry name" value="P-loop_NTPase"/>
</dbReference>
<organism evidence="4 5">
    <name type="scientific">Cellulomonas algicola</name>
    <dbReference type="NCBI Taxonomy" id="2071633"/>
    <lineage>
        <taxon>Bacteria</taxon>
        <taxon>Bacillati</taxon>
        <taxon>Actinomycetota</taxon>
        <taxon>Actinomycetes</taxon>
        <taxon>Micrococcales</taxon>
        <taxon>Cellulomonadaceae</taxon>
        <taxon>Cellulomonas</taxon>
    </lineage>
</organism>
<dbReference type="SUPFAM" id="SSF52540">
    <property type="entry name" value="P-loop containing nucleoside triphosphate hydrolases"/>
    <property type="match status" value="1"/>
</dbReference>
<keyword evidence="2" id="KW-0067">ATP-binding</keyword>
<dbReference type="InterPro" id="IPR041664">
    <property type="entry name" value="AAA_16"/>
</dbReference>
<evidence type="ECO:0000259" key="3">
    <source>
        <dbReference type="Pfam" id="PF13191"/>
    </source>
</evidence>
<dbReference type="Pfam" id="PF13191">
    <property type="entry name" value="AAA_16"/>
    <property type="match status" value="1"/>
</dbReference>
<evidence type="ECO:0000313" key="5">
    <source>
        <dbReference type="Proteomes" id="UP000288246"/>
    </source>
</evidence>
<reference evidence="4 5" key="1">
    <citation type="submission" date="2018-11" db="EMBL/GenBank/DDBJ databases">
        <title>Draft genome sequence of Cellulomonas takizawaensis strain TKZ-21.</title>
        <authorList>
            <person name="Yamamura H."/>
            <person name="Hayashi T."/>
            <person name="Hamada M."/>
            <person name="Serisawa Y."/>
            <person name="Matsuyama K."/>
            <person name="Nakagawa Y."/>
            <person name="Otoguro M."/>
            <person name="Yanagida F."/>
            <person name="Hayakawa M."/>
        </authorList>
    </citation>
    <scope>NUCLEOTIDE SEQUENCE [LARGE SCALE GENOMIC DNA]</scope>
    <source>
        <strain evidence="4 5">TKZ-21</strain>
    </source>
</reference>
<dbReference type="Gene3D" id="3.40.50.300">
    <property type="entry name" value="P-loop containing nucleotide triphosphate hydrolases"/>
    <property type="match status" value="1"/>
</dbReference>
<dbReference type="GO" id="GO:0005737">
    <property type="term" value="C:cytoplasm"/>
    <property type="evidence" value="ECO:0007669"/>
    <property type="project" value="TreeGrafter"/>
</dbReference>
<comment type="caution">
    <text evidence="4">The sequence shown here is derived from an EMBL/GenBank/DDBJ whole genome shotgun (WGS) entry which is preliminary data.</text>
</comment>
<evidence type="ECO:0000313" key="4">
    <source>
        <dbReference type="EMBL" id="GCD20710.1"/>
    </source>
</evidence>
<proteinExistence type="predicted"/>
<evidence type="ECO:0000256" key="2">
    <source>
        <dbReference type="ARBA" id="ARBA00022840"/>
    </source>
</evidence>
<dbReference type="PANTHER" id="PTHR16305:SF35">
    <property type="entry name" value="TRANSCRIPTIONAL ACTIVATOR DOMAIN"/>
    <property type="match status" value="1"/>
</dbReference>
<name>A0A401V1C2_9CELL</name>